<keyword evidence="5 8" id="KW-0732">Signal</keyword>
<keyword evidence="6" id="KW-1015">Disulfide bond</keyword>
<evidence type="ECO:0000256" key="5">
    <source>
        <dbReference type="ARBA" id="ARBA00022729"/>
    </source>
</evidence>
<protein>
    <recommendedName>
        <fullName evidence="11">Rapid ALkalinization Factor</fullName>
    </recommendedName>
</protein>
<sequence length="80" mass="8176">MAKVSGIVVVCLIGLIACTNMFSIGAANEISNGAMRKDLPFCGHGDKNCKPVESNTPYTRGCNAADRCRGGDDNGGSPGA</sequence>
<evidence type="ECO:0000313" key="9">
    <source>
        <dbReference type="EMBL" id="CAH9148735.1"/>
    </source>
</evidence>
<dbReference type="EMBL" id="CAMAPF010001230">
    <property type="protein sequence ID" value="CAH9148735.1"/>
    <property type="molecule type" value="Genomic_DNA"/>
</dbReference>
<dbReference type="InterPro" id="IPR008801">
    <property type="entry name" value="RALF"/>
</dbReference>
<dbReference type="PANTHER" id="PTHR34270">
    <property type="entry name" value="PROTEIN RALF-LIKE 15-RELATED"/>
    <property type="match status" value="1"/>
</dbReference>
<comment type="subcellular location">
    <subcellularLocation>
        <location evidence="1">Secreted</location>
    </subcellularLocation>
</comment>
<evidence type="ECO:0000256" key="3">
    <source>
        <dbReference type="ARBA" id="ARBA00022525"/>
    </source>
</evidence>
<comment type="similarity">
    <text evidence="2">Belongs to the plant rapid alkalinization factor (RALF) family.</text>
</comment>
<dbReference type="AlphaFoldDB" id="A0AAV0GL76"/>
<feature type="signal peptide" evidence="8">
    <location>
        <begin position="1"/>
        <end position="21"/>
    </location>
</feature>
<proteinExistence type="inferred from homology"/>
<comment type="function">
    <text evidence="7">Cell signaling peptide that may regulate plant stress, growth, and development. Mediates a rapid alkalinization of extracellular space by mediating a transient increase in the cytoplasmic Ca(2+) concentration leading to a calcium-dependent signaling events through a cell surface receptor and a concomitant activation of some intracellular mitogen-activated protein kinases.</text>
</comment>
<evidence type="ECO:0000256" key="7">
    <source>
        <dbReference type="ARBA" id="ARBA00037228"/>
    </source>
</evidence>
<evidence type="ECO:0000313" key="10">
    <source>
        <dbReference type="Proteomes" id="UP001152523"/>
    </source>
</evidence>
<comment type="caution">
    <text evidence="9">The sequence shown here is derived from an EMBL/GenBank/DDBJ whole genome shotgun (WGS) entry which is preliminary data.</text>
</comment>
<evidence type="ECO:0000256" key="1">
    <source>
        <dbReference type="ARBA" id="ARBA00004613"/>
    </source>
</evidence>
<accession>A0AAV0GL76</accession>
<keyword evidence="4" id="KW-0372">Hormone</keyword>
<evidence type="ECO:0008006" key="11">
    <source>
        <dbReference type="Google" id="ProtNLM"/>
    </source>
</evidence>
<keyword evidence="10" id="KW-1185">Reference proteome</keyword>
<dbReference type="GO" id="GO:0005179">
    <property type="term" value="F:hormone activity"/>
    <property type="evidence" value="ECO:0007669"/>
    <property type="project" value="UniProtKB-KW"/>
</dbReference>
<keyword evidence="3" id="KW-0964">Secreted</keyword>
<evidence type="ECO:0000256" key="2">
    <source>
        <dbReference type="ARBA" id="ARBA00009178"/>
    </source>
</evidence>
<evidence type="ECO:0000256" key="6">
    <source>
        <dbReference type="ARBA" id="ARBA00023157"/>
    </source>
</evidence>
<reference evidence="9" key="1">
    <citation type="submission" date="2022-07" db="EMBL/GenBank/DDBJ databases">
        <authorList>
            <person name="Macas J."/>
            <person name="Novak P."/>
            <person name="Neumann P."/>
        </authorList>
    </citation>
    <scope>NUCLEOTIDE SEQUENCE</scope>
</reference>
<name>A0AAV0GL76_9ASTE</name>
<dbReference type="Proteomes" id="UP001152523">
    <property type="component" value="Unassembled WGS sequence"/>
</dbReference>
<dbReference type="PANTHER" id="PTHR34270:SF3">
    <property type="entry name" value="PROTEIN RALF-LIKE 16-RELATED"/>
    <property type="match status" value="1"/>
</dbReference>
<dbReference type="Pfam" id="PF05498">
    <property type="entry name" value="RALF"/>
    <property type="match status" value="1"/>
</dbReference>
<feature type="chain" id="PRO_5043516220" description="Rapid ALkalinization Factor" evidence="8">
    <location>
        <begin position="22"/>
        <end position="80"/>
    </location>
</feature>
<dbReference type="GO" id="GO:0005576">
    <property type="term" value="C:extracellular region"/>
    <property type="evidence" value="ECO:0007669"/>
    <property type="project" value="UniProtKB-SubCell"/>
</dbReference>
<gene>
    <name evidence="9" type="ORF">CEPIT_LOCUS44739</name>
</gene>
<evidence type="ECO:0000256" key="8">
    <source>
        <dbReference type="SAM" id="SignalP"/>
    </source>
</evidence>
<organism evidence="9 10">
    <name type="scientific">Cuscuta epithymum</name>
    <dbReference type="NCBI Taxonomy" id="186058"/>
    <lineage>
        <taxon>Eukaryota</taxon>
        <taxon>Viridiplantae</taxon>
        <taxon>Streptophyta</taxon>
        <taxon>Embryophyta</taxon>
        <taxon>Tracheophyta</taxon>
        <taxon>Spermatophyta</taxon>
        <taxon>Magnoliopsida</taxon>
        <taxon>eudicotyledons</taxon>
        <taxon>Gunneridae</taxon>
        <taxon>Pentapetalae</taxon>
        <taxon>asterids</taxon>
        <taxon>lamiids</taxon>
        <taxon>Solanales</taxon>
        <taxon>Convolvulaceae</taxon>
        <taxon>Cuscuteae</taxon>
        <taxon>Cuscuta</taxon>
        <taxon>Cuscuta subgen. Cuscuta</taxon>
    </lineage>
</organism>
<evidence type="ECO:0000256" key="4">
    <source>
        <dbReference type="ARBA" id="ARBA00022702"/>
    </source>
</evidence>
<dbReference type="PROSITE" id="PS51257">
    <property type="entry name" value="PROKAR_LIPOPROTEIN"/>
    <property type="match status" value="1"/>
</dbReference>